<dbReference type="EMBL" id="FCNW02000010">
    <property type="protein sequence ID" value="SAL35499.1"/>
    <property type="molecule type" value="Genomic_DNA"/>
</dbReference>
<feature type="compositionally biased region" description="Polar residues" evidence="1">
    <location>
        <begin position="60"/>
        <end position="79"/>
    </location>
</feature>
<feature type="chain" id="PRO_5011113654" description="Surface antigen domain-containing protein" evidence="2">
    <location>
        <begin position="31"/>
        <end position="133"/>
    </location>
</feature>
<accession>A0A158GV57</accession>
<feature type="region of interest" description="Disordered" evidence="1">
    <location>
        <begin position="55"/>
        <end position="94"/>
    </location>
</feature>
<dbReference type="Proteomes" id="UP000054977">
    <property type="component" value="Unassembled WGS sequence"/>
</dbReference>
<dbReference type="Pfam" id="PF16998">
    <property type="entry name" value="17kDa_Anti_2"/>
    <property type="match status" value="1"/>
</dbReference>
<dbReference type="InterPro" id="IPR032635">
    <property type="entry name" value="Anti_2"/>
</dbReference>
<name>A0A158GV57_9BURK</name>
<evidence type="ECO:0000313" key="4">
    <source>
        <dbReference type="EMBL" id="SAL35499.1"/>
    </source>
</evidence>
<sequence>MPMQSRAFTRRCVQSVVAVALVAGTAAAFAANLGFLNDTPISYMKQRDLQALNKAASAALESNKNGESSDWNNQGTGNPVSIKGTVTPHESFEEGGRTCRKVTLVAVAKGQTQSWTPTACKPSGGGKWQLKKQ</sequence>
<dbReference type="RefSeq" id="WP_087667454.1">
    <property type="nucleotide sequence ID" value="NZ_FCNW02000010.1"/>
</dbReference>
<keyword evidence="2" id="KW-0732">Signal</keyword>
<protein>
    <recommendedName>
        <fullName evidence="3">Surface antigen domain-containing protein</fullName>
    </recommendedName>
</protein>
<feature type="domain" description="Surface antigen" evidence="3">
    <location>
        <begin position="36"/>
        <end position="131"/>
    </location>
</feature>
<evidence type="ECO:0000259" key="3">
    <source>
        <dbReference type="Pfam" id="PF16998"/>
    </source>
</evidence>
<dbReference type="OrthoDB" id="8775956at2"/>
<organism evidence="4 5">
    <name type="scientific">Caballeronia humi</name>
    <dbReference type="NCBI Taxonomy" id="326474"/>
    <lineage>
        <taxon>Bacteria</taxon>
        <taxon>Pseudomonadati</taxon>
        <taxon>Pseudomonadota</taxon>
        <taxon>Betaproteobacteria</taxon>
        <taxon>Burkholderiales</taxon>
        <taxon>Burkholderiaceae</taxon>
        <taxon>Caballeronia</taxon>
    </lineage>
</organism>
<feature type="signal peptide" evidence="2">
    <location>
        <begin position="1"/>
        <end position="30"/>
    </location>
</feature>
<proteinExistence type="predicted"/>
<evidence type="ECO:0000256" key="2">
    <source>
        <dbReference type="SAM" id="SignalP"/>
    </source>
</evidence>
<gene>
    <name evidence="4" type="ORF">AWB65_02496</name>
</gene>
<reference evidence="4" key="1">
    <citation type="submission" date="2016-01" db="EMBL/GenBank/DDBJ databases">
        <authorList>
            <person name="Peeters C."/>
        </authorList>
    </citation>
    <scope>NUCLEOTIDE SEQUENCE [LARGE SCALE GENOMIC DNA]</scope>
    <source>
        <strain evidence="4">LMG 22934</strain>
    </source>
</reference>
<evidence type="ECO:0000313" key="5">
    <source>
        <dbReference type="Proteomes" id="UP000054977"/>
    </source>
</evidence>
<dbReference type="AlphaFoldDB" id="A0A158GV57"/>
<evidence type="ECO:0000256" key="1">
    <source>
        <dbReference type="SAM" id="MobiDB-lite"/>
    </source>
</evidence>
<comment type="caution">
    <text evidence="4">The sequence shown here is derived from an EMBL/GenBank/DDBJ whole genome shotgun (WGS) entry which is preliminary data.</text>
</comment>
<dbReference type="STRING" id="326474.AWB65_02496"/>
<keyword evidence="5" id="KW-1185">Reference proteome</keyword>